<dbReference type="AlphaFoldDB" id="A0AAV7UDX5"/>
<name>A0AAV7UDX5_PLEWA</name>
<feature type="compositionally biased region" description="Basic and acidic residues" evidence="1">
    <location>
        <begin position="46"/>
        <end position="60"/>
    </location>
</feature>
<dbReference type="EMBL" id="JANPWB010000005">
    <property type="protein sequence ID" value="KAJ1186615.1"/>
    <property type="molecule type" value="Genomic_DNA"/>
</dbReference>
<protein>
    <submittedName>
        <fullName evidence="2">Uncharacterized protein</fullName>
    </submittedName>
</protein>
<feature type="region of interest" description="Disordered" evidence="1">
    <location>
        <begin position="46"/>
        <end position="66"/>
    </location>
</feature>
<gene>
    <name evidence="2" type="ORF">NDU88_003396</name>
</gene>
<sequence>MLWATLREMSVLKDILNVITRLHERSYAKLKFASLSQLAPSILRQKEKDQNRVRQEETKKNTALKQ</sequence>
<organism evidence="2 3">
    <name type="scientific">Pleurodeles waltl</name>
    <name type="common">Iberian ribbed newt</name>
    <dbReference type="NCBI Taxonomy" id="8319"/>
    <lineage>
        <taxon>Eukaryota</taxon>
        <taxon>Metazoa</taxon>
        <taxon>Chordata</taxon>
        <taxon>Craniata</taxon>
        <taxon>Vertebrata</taxon>
        <taxon>Euteleostomi</taxon>
        <taxon>Amphibia</taxon>
        <taxon>Batrachia</taxon>
        <taxon>Caudata</taxon>
        <taxon>Salamandroidea</taxon>
        <taxon>Salamandridae</taxon>
        <taxon>Pleurodelinae</taxon>
        <taxon>Pleurodeles</taxon>
    </lineage>
</organism>
<evidence type="ECO:0000313" key="3">
    <source>
        <dbReference type="Proteomes" id="UP001066276"/>
    </source>
</evidence>
<dbReference type="Proteomes" id="UP001066276">
    <property type="component" value="Chromosome 3_1"/>
</dbReference>
<proteinExistence type="predicted"/>
<evidence type="ECO:0000256" key="1">
    <source>
        <dbReference type="SAM" id="MobiDB-lite"/>
    </source>
</evidence>
<keyword evidence="3" id="KW-1185">Reference proteome</keyword>
<evidence type="ECO:0000313" key="2">
    <source>
        <dbReference type="EMBL" id="KAJ1186615.1"/>
    </source>
</evidence>
<comment type="caution">
    <text evidence="2">The sequence shown here is derived from an EMBL/GenBank/DDBJ whole genome shotgun (WGS) entry which is preliminary data.</text>
</comment>
<reference evidence="2" key="1">
    <citation type="journal article" date="2022" name="bioRxiv">
        <title>Sequencing and chromosome-scale assembly of the giantPleurodeles waltlgenome.</title>
        <authorList>
            <person name="Brown T."/>
            <person name="Elewa A."/>
            <person name="Iarovenko S."/>
            <person name="Subramanian E."/>
            <person name="Araus A.J."/>
            <person name="Petzold A."/>
            <person name="Susuki M."/>
            <person name="Suzuki K.-i.T."/>
            <person name="Hayashi T."/>
            <person name="Toyoda A."/>
            <person name="Oliveira C."/>
            <person name="Osipova E."/>
            <person name="Leigh N.D."/>
            <person name="Simon A."/>
            <person name="Yun M.H."/>
        </authorList>
    </citation>
    <scope>NUCLEOTIDE SEQUENCE</scope>
    <source>
        <strain evidence="2">20211129_DDA</strain>
        <tissue evidence="2">Liver</tissue>
    </source>
</reference>
<accession>A0AAV7UDX5</accession>